<dbReference type="Gene3D" id="3.30.460.10">
    <property type="entry name" value="Beta Polymerase, domain 2"/>
    <property type="match status" value="1"/>
</dbReference>
<organism evidence="1 2">
    <name type="scientific">Brachybacterium tyrofermentans</name>
    <dbReference type="NCBI Taxonomy" id="47848"/>
    <lineage>
        <taxon>Bacteria</taxon>
        <taxon>Bacillati</taxon>
        <taxon>Actinomycetota</taxon>
        <taxon>Actinomycetes</taxon>
        <taxon>Micrococcales</taxon>
        <taxon>Dermabacteraceae</taxon>
        <taxon>Brachybacterium</taxon>
    </lineage>
</organism>
<dbReference type="Proteomes" id="UP001595937">
    <property type="component" value="Unassembled WGS sequence"/>
</dbReference>
<dbReference type="Pfam" id="PF04229">
    <property type="entry name" value="GrpB"/>
    <property type="match status" value="1"/>
</dbReference>
<evidence type="ECO:0000313" key="2">
    <source>
        <dbReference type="Proteomes" id="UP001595937"/>
    </source>
</evidence>
<evidence type="ECO:0000313" key="1">
    <source>
        <dbReference type="EMBL" id="MFC5296788.1"/>
    </source>
</evidence>
<dbReference type="PANTHER" id="PTHR34822">
    <property type="entry name" value="GRPB DOMAIN PROTEIN (AFU_ORTHOLOGUE AFUA_1G01530)"/>
    <property type="match status" value="1"/>
</dbReference>
<sequence>MADRAHTVVELVPYDRDWPERFSVSAAEIAAVLHGARIEPVGSATLEEYLVFRDFLRAVPAAADRYESAKHSLAREHRERRSLYVDLKQDVVDGLMLEARAWRRRSRYR</sequence>
<protein>
    <submittedName>
        <fullName evidence="1">GrpB family protein</fullName>
    </submittedName>
</protein>
<accession>A0ABW0FDK3</accession>
<gene>
    <name evidence="1" type="ORF">ACFPK8_04635</name>
</gene>
<dbReference type="SUPFAM" id="SSF81301">
    <property type="entry name" value="Nucleotidyltransferase"/>
    <property type="match status" value="1"/>
</dbReference>
<name>A0ABW0FDK3_9MICO</name>
<proteinExistence type="predicted"/>
<dbReference type="GeneID" id="303296661"/>
<keyword evidence="2" id="KW-1185">Reference proteome</keyword>
<dbReference type="InterPro" id="IPR007344">
    <property type="entry name" value="GrpB/CoaE"/>
</dbReference>
<comment type="caution">
    <text evidence="1">The sequence shown here is derived from an EMBL/GenBank/DDBJ whole genome shotgun (WGS) entry which is preliminary data.</text>
</comment>
<dbReference type="RefSeq" id="WP_226851010.1">
    <property type="nucleotide sequence ID" value="NZ_BAAAIR010000031.1"/>
</dbReference>
<dbReference type="PANTHER" id="PTHR34822:SF1">
    <property type="entry name" value="GRPB FAMILY PROTEIN"/>
    <property type="match status" value="1"/>
</dbReference>
<dbReference type="InterPro" id="IPR043519">
    <property type="entry name" value="NT_sf"/>
</dbReference>
<dbReference type="EMBL" id="JBHSLN010000014">
    <property type="protein sequence ID" value="MFC5296788.1"/>
    <property type="molecule type" value="Genomic_DNA"/>
</dbReference>
<reference evidence="2" key="1">
    <citation type="journal article" date="2019" name="Int. J. Syst. Evol. Microbiol.">
        <title>The Global Catalogue of Microorganisms (GCM) 10K type strain sequencing project: providing services to taxonomists for standard genome sequencing and annotation.</title>
        <authorList>
            <consortium name="The Broad Institute Genomics Platform"/>
            <consortium name="The Broad Institute Genome Sequencing Center for Infectious Disease"/>
            <person name="Wu L."/>
            <person name="Ma J."/>
        </authorList>
    </citation>
    <scope>NUCLEOTIDE SEQUENCE [LARGE SCALE GENOMIC DNA]</scope>
    <source>
        <strain evidence="2">CGMCC 1.16455</strain>
    </source>
</reference>